<sequence>MEWVSGLVVDRRVVLGAALALPTLAVAPRPATAQVPRPQIRPRSEWATGRPPKKRPTREDVRFLLVHHTQTPNTERPASIPGRLRGMYDFHTREKDWPDLAYNFLVDPFGRIWEGRAGSLAGPVRGDATGGSQGFAQLCCFIGDHRATPPTREAMAAMTSLLAWLTVRDGVDLSEGRTVRFVSRGSNRWPRGKTVTTDPVAAHRDMSRTDCPGDALYPLVRSQLLPGARRLAAGAPARPTGASTDAATPTAAATATAATATATSTAAATATGSATTPPVTATSPPASAATTATSLAAAAAEPTSAAATTPAPSESGFTTQDALPILGVAGVAGGAALAAHLLRRS</sequence>
<dbReference type="OrthoDB" id="514320at2"/>
<dbReference type="GO" id="GO:0009253">
    <property type="term" value="P:peptidoglycan catabolic process"/>
    <property type="evidence" value="ECO:0007669"/>
    <property type="project" value="InterPro"/>
</dbReference>
<dbReference type="SMART" id="SM00701">
    <property type="entry name" value="PGRP"/>
    <property type="match status" value="1"/>
</dbReference>
<dbReference type="InterPro" id="IPR036505">
    <property type="entry name" value="Amidase/PGRP_sf"/>
</dbReference>
<dbReference type="SMART" id="SM00644">
    <property type="entry name" value="Ami_2"/>
    <property type="match status" value="1"/>
</dbReference>
<comment type="similarity">
    <text evidence="1">Belongs to the N-acetylmuramoyl-L-alanine amidase 2 family.</text>
</comment>
<proteinExistence type="inferred from homology"/>
<dbReference type="EMBL" id="BAHD01000032">
    <property type="protein sequence ID" value="GAB96116.1"/>
    <property type="molecule type" value="Genomic_DNA"/>
</dbReference>
<dbReference type="InterPro" id="IPR006619">
    <property type="entry name" value="PGRP_domain_met/bac"/>
</dbReference>
<evidence type="ECO:0000259" key="3">
    <source>
        <dbReference type="SMART" id="SM00644"/>
    </source>
</evidence>
<gene>
    <name evidence="5" type="ORF">KILIM_032_00010</name>
</gene>
<dbReference type="PANTHER" id="PTHR11022:SF41">
    <property type="entry name" value="PEPTIDOGLYCAN-RECOGNITION PROTEIN LC-RELATED"/>
    <property type="match status" value="1"/>
</dbReference>
<organism evidence="5 6">
    <name type="scientific">Kineosphaera limosa NBRC 100340</name>
    <dbReference type="NCBI Taxonomy" id="1184609"/>
    <lineage>
        <taxon>Bacteria</taxon>
        <taxon>Bacillati</taxon>
        <taxon>Actinomycetota</taxon>
        <taxon>Actinomycetes</taxon>
        <taxon>Micrococcales</taxon>
        <taxon>Dermatophilaceae</taxon>
        <taxon>Kineosphaera</taxon>
    </lineage>
</organism>
<dbReference type="Proteomes" id="UP000008366">
    <property type="component" value="Unassembled WGS sequence"/>
</dbReference>
<protein>
    <submittedName>
        <fullName evidence="5">Putative amidase</fullName>
    </submittedName>
</protein>
<dbReference type="InterPro" id="IPR002502">
    <property type="entry name" value="Amidase_domain"/>
</dbReference>
<evidence type="ECO:0000313" key="5">
    <source>
        <dbReference type="EMBL" id="GAB96116.1"/>
    </source>
</evidence>
<dbReference type="eggNOG" id="COG5479">
    <property type="taxonomic scope" value="Bacteria"/>
</dbReference>
<dbReference type="InterPro" id="IPR015510">
    <property type="entry name" value="PGRP"/>
</dbReference>
<dbReference type="RefSeq" id="WP_006592648.1">
    <property type="nucleotide sequence ID" value="NZ_BAHD01000032.1"/>
</dbReference>
<feature type="region of interest" description="Disordered" evidence="2">
    <location>
        <begin position="269"/>
        <end position="295"/>
    </location>
</feature>
<dbReference type="GO" id="GO:0008745">
    <property type="term" value="F:N-acetylmuramoyl-L-alanine amidase activity"/>
    <property type="evidence" value="ECO:0007669"/>
    <property type="project" value="InterPro"/>
</dbReference>
<dbReference type="Gene3D" id="3.40.80.10">
    <property type="entry name" value="Peptidoglycan recognition protein-like"/>
    <property type="match status" value="1"/>
</dbReference>
<dbReference type="PANTHER" id="PTHR11022">
    <property type="entry name" value="PEPTIDOGLYCAN RECOGNITION PROTEIN"/>
    <property type="match status" value="1"/>
</dbReference>
<feature type="region of interest" description="Disordered" evidence="2">
    <location>
        <begin position="30"/>
        <end position="58"/>
    </location>
</feature>
<dbReference type="AlphaFoldDB" id="K6WQK2"/>
<comment type="caution">
    <text evidence="5">The sequence shown here is derived from an EMBL/GenBank/DDBJ whole genome shotgun (WGS) entry which is preliminary data.</text>
</comment>
<dbReference type="GO" id="GO:0008270">
    <property type="term" value="F:zinc ion binding"/>
    <property type="evidence" value="ECO:0007669"/>
    <property type="project" value="InterPro"/>
</dbReference>
<feature type="domain" description="N-acetylmuramoyl-L-alanine amidase" evidence="3">
    <location>
        <begin position="50"/>
        <end position="213"/>
    </location>
</feature>
<dbReference type="CDD" id="cd06583">
    <property type="entry name" value="PGRP"/>
    <property type="match status" value="1"/>
</dbReference>
<name>K6WQK2_9MICO</name>
<evidence type="ECO:0000259" key="4">
    <source>
        <dbReference type="SMART" id="SM00701"/>
    </source>
</evidence>
<evidence type="ECO:0000256" key="1">
    <source>
        <dbReference type="ARBA" id="ARBA00007553"/>
    </source>
</evidence>
<dbReference type="SUPFAM" id="SSF55846">
    <property type="entry name" value="N-acetylmuramoyl-L-alanine amidase-like"/>
    <property type="match status" value="1"/>
</dbReference>
<accession>K6WQK2</accession>
<dbReference type="Pfam" id="PF01510">
    <property type="entry name" value="Amidase_2"/>
    <property type="match status" value="1"/>
</dbReference>
<keyword evidence="6" id="KW-1185">Reference proteome</keyword>
<reference evidence="5 6" key="1">
    <citation type="submission" date="2012-08" db="EMBL/GenBank/DDBJ databases">
        <title>Whole genome shotgun sequence of Kineosphaera limosa NBRC 100340.</title>
        <authorList>
            <person name="Yoshida I."/>
            <person name="Isaki S."/>
            <person name="Hosoyama A."/>
            <person name="Tsuchikane K."/>
            <person name="Katsumata H."/>
            <person name="Ando Y."/>
            <person name="Ohji S."/>
            <person name="Hamada M."/>
            <person name="Tamura T."/>
            <person name="Yamazoe A."/>
            <person name="Yamazaki S."/>
            <person name="Fujita N."/>
        </authorList>
    </citation>
    <scope>NUCLEOTIDE SEQUENCE [LARGE SCALE GENOMIC DNA]</scope>
    <source>
        <strain evidence="5 6">NBRC 100340</strain>
    </source>
</reference>
<evidence type="ECO:0000256" key="2">
    <source>
        <dbReference type="SAM" id="MobiDB-lite"/>
    </source>
</evidence>
<evidence type="ECO:0000313" key="6">
    <source>
        <dbReference type="Proteomes" id="UP000008366"/>
    </source>
</evidence>
<feature type="domain" description="Peptidoglycan recognition protein family" evidence="4">
    <location>
        <begin position="38"/>
        <end position="180"/>
    </location>
</feature>